<evidence type="ECO:0000256" key="1">
    <source>
        <dbReference type="SAM" id="MobiDB-lite"/>
    </source>
</evidence>
<name>X8EE98_MYCXE</name>
<dbReference type="AlphaFoldDB" id="X8EE98"/>
<protein>
    <submittedName>
        <fullName evidence="2">Uncharacterized protein</fullName>
    </submittedName>
</protein>
<feature type="non-terminal residue" evidence="2">
    <location>
        <position position="1"/>
    </location>
</feature>
<gene>
    <name evidence="2" type="ORF">I553_3865</name>
</gene>
<organism evidence="2">
    <name type="scientific">Mycobacterium xenopi 4042</name>
    <dbReference type="NCBI Taxonomy" id="1299334"/>
    <lineage>
        <taxon>Bacteria</taxon>
        <taxon>Bacillati</taxon>
        <taxon>Actinomycetota</taxon>
        <taxon>Actinomycetes</taxon>
        <taxon>Mycobacteriales</taxon>
        <taxon>Mycobacteriaceae</taxon>
        <taxon>Mycobacterium</taxon>
    </lineage>
</organism>
<feature type="compositionally biased region" description="Basic and acidic residues" evidence="1">
    <location>
        <begin position="28"/>
        <end position="46"/>
    </location>
</feature>
<feature type="region of interest" description="Disordered" evidence="1">
    <location>
        <begin position="20"/>
        <end position="46"/>
    </location>
</feature>
<reference evidence="2" key="1">
    <citation type="submission" date="2014-01" db="EMBL/GenBank/DDBJ databases">
        <authorList>
            <person name="Brown-Elliot B."/>
            <person name="Wallace R."/>
            <person name="Lenaerts A."/>
            <person name="Ordway D."/>
            <person name="DeGroote M.A."/>
            <person name="Parker T."/>
            <person name="Sizemore C."/>
            <person name="Tallon L.J."/>
            <person name="Sadzewicz L.K."/>
            <person name="Sengamalay N."/>
            <person name="Fraser C.M."/>
            <person name="Hine E."/>
            <person name="Shefchek K.A."/>
            <person name="Das S.P."/>
            <person name="Tettelin H."/>
        </authorList>
    </citation>
    <scope>NUCLEOTIDE SEQUENCE [LARGE SCALE GENOMIC DNA]</scope>
    <source>
        <strain evidence="2">4042</strain>
    </source>
</reference>
<accession>X8EE98</accession>
<proteinExistence type="predicted"/>
<comment type="caution">
    <text evidence="2">The sequence shown here is derived from an EMBL/GenBank/DDBJ whole genome shotgun (WGS) entry which is preliminary data.</text>
</comment>
<evidence type="ECO:0000313" key="2">
    <source>
        <dbReference type="EMBL" id="EUA78526.1"/>
    </source>
</evidence>
<sequence length="46" mass="4902">HPIKLGYLAVFGGAHLSKCAKGSLSTPNRREPAHVVSEDRHGVNHG</sequence>
<dbReference type="EMBL" id="JAOB01000005">
    <property type="protein sequence ID" value="EUA78526.1"/>
    <property type="molecule type" value="Genomic_DNA"/>
</dbReference>